<protein>
    <recommendedName>
        <fullName evidence="3">GNAT family N-acetyltransferase</fullName>
    </recommendedName>
</protein>
<proteinExistence type="predicted"/>
<dbReference type="Gene3D" id="3.40.630.30">
    <property type="match status" value="1"/>
</dbReference>
<dbReference type="EMBL" id="LN679999">
    <property type="protein sequence ID" value="CEJ75478.1"/>
    <property type="molecule type" value="Genomic_DNA"/>
</dbReference>
<gene>
    <name evidence="1" type="ORF">ATCC9714PCS11_00191</name>
</gene>
<dbReference type="Proteomes" id="UP000032811">
    <property type="component" value="Plasmid pCS1"/>
</dbReference>
<reference evidence="1 2" key="1">
    <citation type="submission" date="2014-11" db="EMBL/GenBank/DDBJ databases">
        <authorList>
            <person name="Aslett M.A."/>
            <person name="De Silva N."/>
        </authorList>
    </citation>
    <scope>NUCLEOTIDE SEQUENCE [LARGE SCALE GENOMIC DNA]</scope>
    <source>
        <strain evidence="1 2">ATCC9714</strain>
        <plasmid evidence="1 2">pCS1</plasmid>
    </source>
</reference>
<evidence type="ECO:0000313" key="1">
    <source>
        <dbReference type="EMBL" id="CEJ75478.1"/>
    </source>
</evidence>
<evidence type="ECO:0000313" key="2">
    <source>
        <dbReference type="Proteomes" id="UP000032811"/>
    </source>
</evidence>
<accession>A0ABP1XWA3</accession>
<geneLocation type="plasmid" evidence="1 2">
    <name>pCS1</name>
</geneLocation>
<dbReference type="GeneID" id="97539206"/>
<keyword evidence="1" id="KW-0614">Plasmid</keyword>
<evidence type="ECO:0008006" key="3">
    <source>
        <dbReference type="Google" id="ProtNLM"/>
    </source>
</evidence>
<keyword evidence="2" id="KW-1185">Reference proteome</keyword>
<dbReference type="RefSeq" id="WP_021122209.1">
    <property type="nucleotide sequence ID" value="NZ_CDNJ01000026.1"/>
</dbReference>
<organism evidence="1 2">
    <name type="scientific">Paraclostridium sordellii</name>
    <name type="common">Clostridium sordellii</name>
    <dbReference type="NCBI Taxonomy" id="1505"/>
    <lineage>
        <taxon>Bacteria</taxon>
        <taxon>Bacillati</taxon>
        <taxon>Bacillota</taxon>
        <taxon>Clostridia</taxon>
        <taxon>Peptostreptococcales</taxon>
        <taxon>Peptostreptococcaceae</taxon>
        <taxon>Paraclostridium</taxon>
    </lineage>
</organism>
<name>A0ABP1XWA3_PARSO</name>
<sequence length="177" mass="20770">MLKDLIRLKEKLTNYHESYINSNLCIPSDLLNNDNSARNSLKSVPKDKLTLYYFLVYLLNAPYYLKFCNDQLNSPYFELVSKDITLIAQISLSVNLNQQISIFEENRLVLELYSLVALKNGLNVGVRFMKELIKLQKILDIPLTLYCESNLIPYYEKFGFKNTKFINYQGYTLMTYE</sequence>